<proteinExistence type="predicted"/>
<evidence type="ECO:0000313" key="2">
    <source>
        <dbReference type="EMBL" id="RKH42093.1"/>
    </source>
</evidence>
<feature type="compositionally biased region" description="Basic and acidic residues" evidence="1">
    <location>
        <begin position="111"/>
        <end position="120"/>
    </location>
</feature>
<comment type="caution">
    <text evidence="2">The sequence shown here is derived from an EMBL/GenBank/DDBJ whole genome shotgun (WGS) entry which is preliminary data.</text>
</comment>
<keyword evidence="3" id="KW-1185">Reference proteome</keyword>
<evidence type="ECO:0000256" key="1">
    <source>
        <dbReference type="SAM" id="MobiDB-lite"/>
    </source>
</evidence>
<dbReference type="InterPro" id="IPR029058">
    <property type="entry name" value="AB_hydrolase_fold"/>
</dbReference>
<protein>
    <recommendedName>
        <fullName evidence="4">Alpha/beta hydrolase</fullName>
    </recommendedName>
</protein>
<name>A0A3A8NDN2_9BACT</name>
<evidence type="ECO:0000313" key="3">
    <source>
        <dbReference type="Proteomes" id="UP000273405"/>
    </source>
</evidence>
<dbReference type="SUPFAM" id="SSF53474">
    <property type="entry name" value="alpha/beta-Hydrolases"/>
    <property type="match status" value="1"/>
</dbReference>
<dbReference type="Proteomes" id="UP000273405">
    <property type="component" value="Unassembled WGS sequence"/>
</dbReference>
<dbReference type="EMBL" id="RAWG01000094">
    <property type="protein sequence ID" value="RKH42093.1"/>
    <property type="molecule type" value="Genomic_DNA"/>
</dbReference>
<feature type="region of interest" description="Disordered" evidence="1">
    <location>
        <begin position="100"/>
        <end position="128"/>
    </location>
</feature>
<gene>
    <name evidence="2" type="ORF">D7X12_16680</name>
</gene>
<sequence length="851" mass="90734">MVPLGEPSMRDVPTGSLKLEDTAFLSPPPVGAPLYQGAKALVVHGFNPGATLDLERNGVIVLTGVPGGFPQPVGALLHLSAPLVAGDVVRARQQAHGVTSGWSPSVTVRKHTQDHPDGLPRPRVAPAPVHRCGSRTGVANLLTGSEVWLTANGTEVARVQGAAPQQGLDVRPEYGPGQQVRAWANLDGDSSPPSPVQDTVAAPVPLPTPGFYLAYDGTRQVQVTNLVNGARFELSRNGASLGTWRTWGDTHRVDLPAPLAAGDLLSAVQWLCPGTQSETSEFQVWSCGQLPAPQAEPLQCGDTSITLSMMATGATVKVYRNLVKAGEGGGPVVLLNAPVEHGDVVHVVQSLGTCVSQTARELTCLCVAPHVTSDPSGLDLFPVGQVDYDGGTTSIGGQTLQIRGSVFYPAQDDGGEVPFNKRRGKRGPVPLVFMAHGNHSPDAASSLGYDYFQQALARMGFVAVSVDCNQLNGWTGGPGNITDRADLINASIAHFQKLNAVGQRFAGVLDFDKVGLMGHSRGGEAVVIAPSRLSRPRAVNIRCVLSLAPTDWGATQGALEGCEFLTLLPAADGDVFENDGAKYYDRCRPPTFKSQLYVHNACHNFFNRRWLENDNGGNLPTMSRSAHERVLLTYGCAFFRSVLAGHDTLGFLVGTELPPATLTFLVHLSFKWSAGLTVDDHEQGNTIARNSLGQPTTQSGLVAGEYRFHQATATQYNDSFYGDSMGMVAEPGAAPGTFRSQLDPPVTLSGKELWIRVADVFIKDMPPAQTGFQLGIELTDGTVEWVDSDAVGGVPLPFDTVYLTKSMLSTLRFPIRCFGSSKILRVARAIQLRLNRENARPLAFDDLQVIG</sequence>
<dbReference type="Gene3D" id="3.40.50.1820">
    <property type="entry name" value="alpha/beta hydrolase"/>
    <property type="match status" value="1"/>
</dbReference>
<reference evidence="3" key="1">
    <citation type="submission" date="2018-09" db="EMBL/GenBank/DDBJ databases">
        <authorList>
            <person name="Livingstone P.G."/>
            <person name="Whitworth D.E."/>
        </authorList>
    </citation>
    <scope>NUCLEOTIDE SEQUENCE [LARGE SCALE GENOMIC DNA]</scope>
    <source>
        <strain evidence="3">CA040B</strain>
    </source>
</reference>
<evidence type="ECO:0008006" key="4">
    <source>
        <dbReference type="Google" id="ProtNLM"/>
    </source>
</evidence>
<organism evidence="2 3">
    <name type="scientific">Corallococcus sicarius</name>
    <dbReference type="NCBI Taxonomy" id="2316726"/>
    <lineage>
        <taxon>Bacteria</taxon>
        <taxon>Pseudomonadati</taxon>
        <taxon>Myxococcota</taxon>
        <taxon>Myxococcia</taxon>
        <taxon>Myxococcales</taxon>
        <taxon>Cystobacterineae</taxon>
        <taxon>Myxococcaceae</taxon>
        <taxon>Corallococcus</taxon>
    </lineage>
</organism>
<dbReference type="AlphaFoldDB" id="A0A3A8NDN2"/>
<accession>A0A3A8NDN2</accession>